<dbReference type="AlphaFoldDB" id="A0A1S2LRF9"/>
<evidence type="ECO:0000259" key="2">
    <source>
        <dbReference type="Pfam" id="PF01882"/>
    </source>
</evidence>
<name>A0A1S2LRF9_9BACI</name>
<keyword evidence="4" id="KW-1185">Reference proteome</keyword>
<evidence type="ECO:0000313" key="3">
    <source>
        <dbReference type="EMBL" id="OIJ14914.1"/>
    </source>
</evidence>
<proteinExistence type="predicted"/>
<accession>A0A1S2LRF9</accession>
<keyword evidence="1" id="KW-0472">Membrane</keyword>
<dbReference type="InterPro" id="IPR002881">
    <property type="entry name" value="DUF58"/>
</dbReference>
<dbReference type="Proteomes" id="UP000180098">
    <property type="component" value="Unassembled WGS sequence"/>
</dbReference>
<dbReference type="Pfam" id="PF01882">
    <property type="entry name" value="DUF58"/>
    <property type="match status" value="1"/>
</dbReference>
<feature type="transmembrane region" description="Helical" evidence="1">
    <location>
        <begin position="7"/>
        <end position="26"/>
    </location>
</feature>
<evidence type="ECO:0000313" key="4">
    <source>
        <dbReference type="Proteomes" id="UP000180098"/>
    </source>
</evidence>
<feature type="domain" description="DUF58" evidence="2">
    <location>
        <begin position="203"/>
        <end position="355"/>
    </location>
</feature>
<dbReference type="PANTHER" id="PTHR34351:SF2">
    <property type="entry name" value="DUF58 DOMAIN-CONTAINING PROTEIN"/>
    <property type="match status" value="1"/>
</dbReference>
<comment type="caution">
    <text evidence="3">The sequence shown here is derived from an EMBL/GenBank/DDBJ whole genome shotgun (WGS) entry which is preliminary data.</text>
</comment>
<organism evidence="3 4">
    <name type="scientific">Anaerobacillus arseniciselenatis</name>
    <dbReference type="NCBI Taxonomy" id="85682"/>
    <lineage>
        <taxon>Bacteria</taxon>
        <taxon>Bacillati</taxon>
        <taxon>Bacillota</taxon>
        <taxon>Bacilli</taxon>
        <taxon>Bacillales</taxon>
        <taxon>Bacillaceae</taxon>
        <taxon>Anaerobacillus</taxon>
    </lineage>
</organism>
<keyword evidence="1" id="KW-0812">Transmembrane</keyword>
<protein>
    <recommendedName>
        <fullName evidence="2">DUF58 domain-containing protein</fullName>
    </recommendedName>
</protein>
<reference evidence="3 4" key="1">
    <citation type="submission" date="2016-10" db="EMBL/GenBank/DDBJ databases">
        <title>Draft genome sequences of four alkaliphilic bacteria belonging to the Anaerobacillus genus.</title>
        <authorList>
            <person name="Bassil N.M."/>
            <person name="Lloyd J.R."/>
        </authorList>
    </citation>
    <scope>NUCLEOTIDE SEQUENCE [LARGE SCALE GENOMIC DNA]</scope>
    <source>
        <strain evidence="3 4">DSM 15340</strain>
    </source>
</reference>
<dbReference type="OrthoDB" id="140416at2"/>
<evidence type="ECO:0000256" key="1">
    <source>
        <dbReference type="SAM" id="Phobius"/>
    </source>
</evidence>
<dbReference type="RefSeq" id="WP_071312442.1">
    <property type="nucleotide sequence ID" value="NZ_MLQQ01000003.1"/>
</dbReference>
<feature type="transmembrane region" description="Helical" evidence="1">
    <location>
        <begin position="32"/>
        <end position="52"/>
    </location>
</feature>
<dbReference type="EMBL" id="MLQQ01000003">
    <property type="protein sequence ID" value="OIJ14914.1"/>
    <property type="molecule type" value="Genomic_DNA"/>
</dbReference>
<dbReference type="PANTHER" id="PTHR34351">
    <property type="entry name" value="SLR1927 PROTEIN-RELATED"/>
    <property type="match status" value="1"/>
</dbReference>
<sequence length="409" mass="46924">MKKIHPFMKVVLLMVIVATTFVYAMFQGGFVSWFLFYSTGIVVLTTLIYAFMPIGHLRVFRKVNAERLVSGDDLRVTITIERKFPFPFLYLIVEDSIPDDWRLKNSQINSKGIIYPSFERHLVHSYTIRKPSRGEYQFSKVKVRTSDLFGLFIKEKEVTVQTEVVVFPRYQEMRSLNMYNENEAEAYITSQRVIEDITSVAGSREYVPGDRLTSIDWKVTARINKLMTKEFEEYLGQRFLIAVDCSIKSKEDAMTFEKAVELATSFTVHSYKKQFHLGLLTVGDGVSRYPIHYGETHQGSMLEHLAKLNFHLGNAFDFVFVNEVNKITADTILVIISTRITDAMAENLRRLNKRGIKTAFCLVTNTGKPTSYEQSKLALLDKLNIRYYVLGKNSFESDLQGGGAFAEES</sequence>
<keyword evidence="1" id="KW-1133">Transmembrane helix</keyword>
<gene>
    <name evidence="3" type="ORF">BKP35_05645</name>
</gene>